<dbReference type="InterPro" id="IPR029787">
    <property type="entry name" value="Nucleotide_cyclase"/>
</dbReference>
<dbReference type="Proteomes" id="UP000023435">
    <property type="component" value="Unassembled WGS sequence"/>
</dbReference>
<evidence type="ECO:0000256" key="2">
    <source>
        <dbReference type="ARBA" id="ARBA00012528"/>
    </source>
</evidence>
<dbReference type="SUPFAM" id="SSF55781">
    <property type="entry name" value="GAF domain-like"/>
    <property type="match status" value="1"/>
</dbReference>
<evidence type="ECO:0000313" key="7">
    <source>
        <dbReference type="Proteomes" id="UP000023435"/>
    </source>
</evidence>
<dbReference type="Pfam" id="PF01590">
    <property type="entry name" value="GAF"/>
    <property type="match status" value="1"/>
</dbReference>
<dbReference type="EMBL" id="JAJA02000001">
    <property type="protein sequence ID" value="KWS06506.1"/>
    <property type="molecule type" value="Genomic_DNA"/>
</dbReference>
<proteinExistence type="predicted"/>
<keyword evidence="7" id="KW-1185">Reference proteome</keyword>
<comment type="catalytic activity">
    <reaction evidence="3">
        <text>2 GTP = 3',3'-c-di-GMP + 2 diphosphate</text>
        <dbReference type="Rhea" id="RHEA:24898"/>
        <dbReference type="ChEBI" id="CHEBI:33019"/>
        <dbReference type="ChEBI" id="CHEBI:37565"/>
        <dbReference type="ChEBI" id="CHEBI:58805"/>
        <dbReference type="EC" id="2.7.7.65"/>
    </reaction>
</comment>
<dbReference type="GO" id="GO:0043709">
    <property type="term" value="P:cell adhesion involved in single-species biofilm formation"/>
    <property type="evidence" value="ECO:0007669"/>
    <property type="project" value="TreeGrafter"/>
</dbReference>
<dbReference type="SMART" id="SM00065">
    <property type="entry name" value="GAF"/>
    <property type="match status" value="1"/>
</dbReference>
<dbReference type="InterPro" id="IPR029016">
    <property type="entry name" value="GAF-like_dom_sf"/>
</dbReference>
<dbReference type="GO" id="GO:1902201">
    <property type="term" value="P:negative regulation of bacterial-type flagellum-dependent cell motility"/>
    <property type="evidence" value="ECO:0007669"/>
    <property type="project" value="TreeGrafter"/>
</dbReference>
<dbReference type="PROSITE" id="PS50887">
    <property type="entry name" value="GGDEF"/>
    <property type="match status" value="1"/>
</dbReference>
<dbReference type="Pfam" id="PF00990">
    <property type="entry name" value="GGDEF"/>
    <property type="match status" value="1"/>
</dbReference>
<dbReference type="GO" id="GO:0052621">
    <property type="term" value="F:diguanylate cyclase activity"/>
    <property type="evidence" value="ECO:0007669"/>
    <property type="project" value="UniProtKB-EC"/>
</dbReference>
<dbReference type="GO" id="GO:0005886">
    <property type="term" value="C:plasma membrane"/>
    <property type="evidence" value="ECO:0007669"/>
    <property type="project" value="TreeGrafter"/>
</dbReference>
<dbReference type="Gene3D" id="3.30.450.40">
    <property type="match status" value="1"/>
</dbReference>
<dbReference type="InterPro" id="IPR000160">
    <property type="entry name" value="GGDEF_dom"/>
</dbReference>
<dbReference type="SUPFAM" id="SSF55073">
    <property type="entry name" value="Nucleotide cyclase"/>
    <property type="match status" value="1"/>
</dbReference>
<name>A0A108UC68_9GAMM</name>
<evidence type="ECO:0000256" key="1">
    <source>
        <dbReference type="ARBA" id="ARBA00001946"/>
    </source>
</evidence>
<reference evidence="6 7" key="1">
    <citation type="journal article" date="2014" name="Genome Announc.">
        <title>Draft Genome Sequence of Lysobacter capsici AZ78, a Bacterium Antagonistic to Plant-Pathogenic Oomycetes.</title>
        <authorList>
            <person name="Puopolo G."/>
            <person name="Sonego P."/>
            <person name="Engelen K."/>
            <person name="Pertot I."/>
        </authorList>
    </citation>
    <scope>NUCLEOTIDE SEQUENCE [LARGE SCALE GENOMIC DNA]</scope>
    <source>
        <strain evidence="6 7">AZ78</strain>
    </source>
</reference>
<dbReference type="EC" id="2.7.7.65" evidence="2"/>
<dbReference type="AlphaFoldDB" id="A0A108UC68"/>
<comment type="caution">
    <text evidence="6">The sequence shown here is derived from an EMBL/GenBank/DDBJ whole genome shotgun (WGS) entry which is preliminary data.</text>
</comment>
<dbReference type="InterPro" id="IPR050469">
    <property type="entry name" value="Diguanylate_Cyclase"/>
</dbReference>
<dbReference type="InterPro" id="IPR003018">
    <property type="entry name" value="GAF"/>
</dbReference>
<dbReference type="OrthoDB" id="9803824at2"/>
<sequence>MPLRLRHFLPLSIQRLPAQDDAVAPAADSASRPRDDGPDDGRQSALESYGLLDSVPESAYDDLVRLAATLCGTHGAAIALIDRDRVWFKARHGVDAAELPRSHSICNQLIGQVRPDQLLLIGDVAQDPRFAALGLSLQGGHALRFYAGAALMSPDGHPLGTLCVLDTQPRALSPAQADGLAALARQIQHLFELRRYAIEQRRLLSEREAFARQLESAQADLQRRHDLLQHSASHDALTGLLNRSALAQLQDSPDAMQRLGRAAYTLMVIDVDHFKKVNDRHGHLLGDRALRAVADAVAASIREDDIAVRYGGEEFLVVLPGTRLATASEIGERIRQRVARSSLPFALTVSIGVAGGEPGRDAPEQVFDRADQALYRAKASGRDRLVVDDS</sequence>
<accession>A0A108UC68</accession>
<evidence type="ECO:0000256" key="3">
    <source>
        <dbReference type="ARBA" id="ARBA00034247"/>
    </source>
</evidence>
<dbReference type="PANTHER" id="PTHR45138:SF9">
    <property type="entry name" value="DIGUANYLATE CYCLASE DGCM-RELATED"/>
    <property type="match status" value="1"/>
</dbReference>
<dbReference type="FunFam" id="3.30.70.270:FF:000001">
    <property type="entry name" value="Diguanylate cyclase domain protein"/>
    <property type="match status" value="1"/>
</dbReference>
<evidence type="ECO:0000256" key="4">
    <source>
        <dbReference type="SAM" id="MobiDB-lite"/>
    </source>
</evidence>
<comment type="cofactor">
    <cofactor evidence="1">
        <name>Mg(2+)</name>
        <dbReference type="ChEBI" id="CHEBI:18420"/>
    </cofactor>
</comment>
<organism evidence="6 7">
    <name type="scientific">Lysobacter capsici AZ78</name>
    <dbReference type="NCBI Taxonomy" id="1444315"/>
    <lineage>
        <taxon>Bacteria</taxon>
        <taxon>Pseudomonadati</taxon>
        <taxon>Pseudomonadota</taxon>
        <taxon>Gammaproteobacteria</taxon>
        <taxon>Lysobacterales</taxon>
        <taxon>Lysobacteraceae</taxon>
        <taxon>Lysobacter</taxon>
    </lineage>
</organism>
<evidence type="ECO:0000313" key="6">
    <source>
        <dbReference type="EMBL" id="KWS06506.1"/>
    </source>
</evidence>
<dbReference type="SMART" id="SM00267">
    <property type="entry name" value="GGDEF"/>
    <property type="match status" value="1"/>
</dbReference>
<feature type="compositionally biased region" description="Low complexity" evidence="4">
    <location>
        <begin position="20"/>
        <end position="30"/>
    </location>
</feature>
<dbReference type="RefSeq" id="WP_160329661.1">
    <property type="nucleotide sequence ID" value="NZ_JAJA02000001.1"/>
</dbReference>
<protein>
    <recommendedName>
        <fullName evidence="2">diguanylate cyclase</fullName>
        <ecNumber evidence="2">2.7.7.65</ecNumber>
    </recommendedName>
</protein>
<dbReference type="Gene3D" id="3.30.70.270">
    <property type="match status" value="1"/>
</dbReference>
<dbReference type="CDD" id="cd01949">
    <property type="entry name" value="GGDEF"/>
    <property type="match status" value="1"/>
</dbReference>
<feature type="region of interest" description="Disordered" evidence="4">
    <location>
        <begin position="20"/>
        <end position="45"/>
    </location>
</feature>
<dbReference type="NCBIfam" id="TIGR00254">
    <property type="entry name" value="GGDEF"/>
    <property type="match status" value="1"/>
</dbReference>
<gene>
    <name evidence="6" type="ORF">AZ78_4062</name>
</gene>
<feature type="compositionally biased region" description="Basic and acidic residues" evidence="4">
    <location>
        <begin position="31"/>
        <end position="42"/>
    </location>
</feature>
<evidence type="ECO:0000259" key="5">
    <source>
        <dbReference type="PROSITE" id="PS50887"/>
    </source>
</evidence>
<dbReference type="InterPro" id="IPR043128">
    <property type="entry name" value="Rev_trsase/Diguanyl_cyclase"/>
</dbReference>
<dbReference type="PANTHER" id="PTHR45138">
    <property type="entry name" value="REGULATORY COMPONENTS OF SENSORY TRANSDUCTION SYSTEM"/>
    <property type="match status" value="1"/>
</dbReference>
<feature type="domain" description="GGDEF" evidence="5">
    <location>
        <begin position="262"/>
        <end position="390"/>
    </location>
</feature>